<comment type="catalytic activity">
    <reaction evidence="1">
        <text>O-phospho-L-threonyl-[protein] + H2O = L-threonyl-[protein] + phosphate</text>
        <dbReference type="Rhea" id="RHEA:47004"/>
        <dbReference type="Rhea" id="RHEA-COMP:11060"/>
        <dbReference type="Rhea" id="RHEA-COMP:11605"/>
        <dbReference type="ChEBI" id="CHEBI:15377"/>
        <dbReference type="ChEBI" id="CHEBI:30013"/>
        <dbReference type="ChEBI" id="CHEBI:43474"/>
        <dbReference type="ChEBI" id="CHEBI:61977"/>
        <dbReference type="EC" id="3.1.3.16"/>
    </reaction>
</comment>
<evidence type="ECO:0000313" key="4">
    <source>
        <dbReference type="EMBL" id="GIQ82616.1"/>
    </source>
</evidence>
<dbReference type="GO" id="GO:0033192">
    <property type="term" value="F:calmodulin-dependent protein phosphatase activity"/>
    <property type="evidence" value="ECO:0007669"/>
    <property type="project" value="InterPro"/>
</dbReference>
<evidence type="ECO:0000259" key="3">
    <source>
        <dbReference type="PROSITE" id="PS00125"/>
    </source>
</evidence>
<keyword evidence="1" id="KW-0378">Hydrolase</keyword>
<keyword evidence="5" id="KW-1185">Reference proteome</keyword>
<feature type="domain" description="Serine/threonine specific protein phosphatases" evidence="3">
    <location>
        <begin position="147"/>
        <end position="152"/>
    </location>
</feature>
<dbReference type="Pfam" id="PF00149">
    <property type="entry name" value="Metallophos"/>
    <property type="match status" value="1"/>
</dbReference>
<dbReference type="PRINTS" id="PR00114">
    <property type="entry name" value="STPHPHTASE"/>
</dbReference>
<dbReference type="SUPFAM" id="SSF56300">
    <property type="entry name" value="Metallo-dependent phosphatases"/>
    <property type="match status" value="1"/>
</dbReference>
<proteinExistence type="inferred from homology"/>
<gene>
    <name evidence="4" type="ORF">KIPB_003782</name>
</gene>
<dbReference type="SMART" id="SM00156">
    <property type="entry name" value="PP2Ac"/>
    <property type="match status" value="1"/>
</dbReference>
<dbReference type="InterPro" id="IPR029052">
    <property type="entry name" value="Metallo-depent_PP-like"/>
</dbReference>
<dbReference type="PROSITE" id="PS00125">
    <property type="entry name" value="SER_THR_PHOSPHATASE"/>
    <property type="match status" value="1"/>
</dbReference>
<evidence type="ECO:0000256" key="2">
    <source>
        <dbReference type="SAM" id="MobiDB-lite"/>
    </source>
</evidence>
<organism evidence="4 5">
    <name type="scientific">Kipferlia bialata</name>
    <dbReference type="NCBI Taxonomy" id="797122"/>
    <lineage>
        <taxon>Eukaryota</taxon>
        <taxon>Metamonada</taxon>
        <taxon>Carpediemonas-like organisms</taxon>
        <taxon>Kipferlia</taxon>
    </lineage>
</organism>
<dbReference type="EMBL" id="BDIP01000755">
    <property type="protein sequence ID" value="GIQ82616.1"/>
    <property type="molecule type" value="Genomic_DNA"/>
</dbReference>
<sequence>MPASPEGTGAPPASPNARMVDVPPPASEILTIPDIYQGGRYRMKKCRNHWYHEGRIERSAAEAILRDSLKRFSALPNVLHVKSPINIVGDIHGQFYDLLTLLRTGGAPNKTSYLFLGDYVDRGVFSVETLLLLLVIFNNNPNRVHMIRGNHESRLTSETFNFRLETVKKLGVELYELILKVFQAMPLAAVVDGKFFCVHGGIGPSIKTLDDIARLNRFCEPANPGPMTDLLWSDPAPKRTYMSTCWEPNRGRKAAYIYGYKAVKPFLSRNGFLSIVRAHQFCSEGYTMYPLDPDTKFPSVITIFSCANYSDTHHNTGAYLEFHGSSLDVHQYEAAPHPYCLSTFQNAFEWAFPFLLSSFFQFASALMRVETRAEGHDKEFDQFVDLLKAKQGAPGSMHDQDQQAHCVATTPLPSDRLYSAEGVDALEQLVQESRKWEGNARVRSKILAISRLRRLSDTLARNASAISHLKTAAGGRLPPGMLWSGDAGIQRALSYVKAHPDTDIAEMHPDALQAIVRGEAETATPIPQPEE</sequence>
<comment type="similarity">
    <text evidence="1">Belongs to the PPP phosphatase family.</text>
</comment>
<dbReference type="EC" id="3.1.3.16" evidence="1"/>
<dbReference type="InterPro" id="IPR043360">
    <property type="entry name" value="PP2B"/>
</dbReference>
<name>A0A9K3GHP7_9EUKA</name>
<dbReference type="InterPro" id="IPR004843">
    <property type="entry name" value="Calcineurin-like_PHP"/>
</dbReference>
<dbReference type="InterPro" id="IPR006186">
    <property type="entry name" value="Ser/Thr-sp_prot-phosphatase"/>
</dbReference>
<dbReference type="Proteomes" id="UP000265618">
    <property type="component" value="Unassembled WGS sequence"/>
</dbReference>
<feature type="region of interest" description="Disordered" evidence="2">
    <location>
        <begin position="1"/>
        <end position="20"/>
    </location>
</feature>
<dbReference type="GO" id="GO:0097720">
    <property type="term" value="P:calcineurin-mediated signaling"/>
    <property type="evidence" value="ECO:0007669"/>
    <property type="project" value="InterPro"/>
</dbReference>
<dbReference type="AlphaFoldDB" id="A0A9K3GHP7"/>
<dbReference type="OrthoDB" id="5593063at2759"/>
<reference evidence="4 5" key="1">
    <citation type="journal article" date="2018" name="PLoS ONE">
        <title>The draft genome of Kipferlia bialata reveals reductive genome evolution in fornicate parasites.</title>
        <authorList>
            <person name="Tanifuji G."/>
            <person name="Takabayashi S."/>
            <person name="Kume K."/>
            <person name="Takagi M."/>
            <person name="Nakayama T."/>
            <person name="Kamikawa R."/>
            <person name="Inagaki Y."/>
            <person name="Hashimoto T."/>
        </authorList>
    </citation>
    <scope>NUCLEOTIDE SEQUENCE [LARGE SCALE GENOMIC DNA]</scope>
    <source>
        <strain evidence="4">NY0173</strain>
    </source>
</reference>
<dbReference type="Gene3D" id="3.60.21.10">
    <property type="match status" value="1"/>
</dbReference>
<accession>A0A9K3GHP7</accession>
<evidence type="ECO:0000313" key="5">
    <source>
        <dbReference type="Proteomes" id="UP000265618"/>
    </source>
</evidence>
<dbReference type="PANTHER" id="PTHR45673">
    <property type="entry name" value="SERINE/THREONINE-PROTEIN PHOSPHATASE 2B CATALYTIC SUBUNIT 1-RELATED"/>
    <property type="match status" value="1"/>
</dbReference>
<comment type="caution">
    <text evidence="4">The sequence shown here is derived from an EMBL/GenBank/DDBJ whole genome shotgun (WGS) entry which is preliminary data.</text>
</comment>
<protein>
    <recommendedName>
        <fullName evidence="1">Serine/threonine-protein phosphatase</fullName>
        <ecNumber evidence="1">3.1.3.16</ecNumber>
    </recommendedName>
</protein>
<evidence type="ECO:0000256" key="1">
    <source>
        <dbReference type="RuleBase" id="RU004273"/>
    </source>
</evidence>